<feature type="domain" description="RNA polymerase subunit H/Rpb5 C-terminal" evidence="4">
    <location>
        <begin position="5"/>
        <end position="76"/>
    </location>
</feature>
<evidence type="ECO:0000256" key="3">
    <source>
        <dbReference type="HAMAP-Rule" id="MF_00025"/>
    </source>
</evidence>
<dbReference type="GO" id="GO:0003899">
    <property type="term" value="F:DNA-directed RNA polymerase activity"/>
    <property type="evidence" value="ECO:0007669"/>
    <property type="project" value="UniProtKB-UniRule"/>
</dbReference>
<dbReference type="GO" id="GO:0003677">
    <property type="term" value="F:DNA binding"/>
    <property type="evidence" value="ECO:0007669"/>
    <property type="project" value="InterPro"/>
</dbReference>
<evidence type="ECO:0000313" key="6">
    <source>
        <dbReference type="EMBL" id="RNI10976.1"/>
    </source>
</evidence>
<comment type="function">
    <text evidence="3">DNA-dependent RNA polymerase (RNAP) catalyzes the transcription of DNA into RNA using the four ribonucleoside triphosphates as substrates.</text>
</comment>
<organism evidence="5 8">
    <name type="scientific">Methanohalophilus halophilus</name>
    <dbReference type="NCBI Taxonomy" id="2177"/>
    <lineage>
        <taxon>Archaea</taxon>
        <taxon>Methanobacteriati</taxon>
        <taxon>Methanobacteriota</taxon>
        <taxon>Stenosarchaea group</taxon>
        <taxon>Methanomicrobia</taxon>
        <taxon>Methanosarcinales</taxon>
        <taxon>Methanosarcinaceae</taxon>
        <taxon>Methanohalophilus</taxon>
    </lineage>
</organism>
<dbReference type="EC" id="2.7.7.6" evidence="3"/>
<dbReference type="Gene3D" id="3.90.940.20">
    <property type="entry name" value="RPB5-like RNA polymerase subunit"/>
    <property type="match status" value="1"/>
</dbReference>
<dbReference type="InterPro" id="IPR035913">
    <property type="entry name" value="RPB5-like_sf"/>
</dbReference>
<dbReference type="InterPro" id="IPR014381">
    <property type="entry name" value="Arch_Rpo5/euc_Rpb5"/>
</dbReference>
<dbReference type="PANTHER" id="PTHR10535:SF0">
    <property type="entry name" value="DNA-DIRECTED RNA POLYMERASES I, II, AND III SUBUNIT RPABC1"/>
    <property type="match status" value="1"/>
</dbReference>
<evidence type="ECO:0000313" key="9">
    <source>
        <dbReference type="Proteomes" id="UP000198669"/>
    </source>
</evidence>
<accession>A0A1L3PZV6</accession>
<dbReference type="GO" id="GO:0005737">
    <property type="term" value="C:cytoplasm"/>
    <property type="evidence" value="ECO:0007669"/>
    <property type="project" value="UniProtKB-SubCell"/>
</dbReference>
<evidence type="ECO:0000313" key="7">
    <source>
        <dbReference type="EMBL" id="SDW80655.1"/>
    </source>
</evidence>
<dbReference type="GO" id="GO:0006366">
    <property type="term" value="P:transcription by RNA polymerase II"/>
    <property type="evidence" value="ECO:0007669"/>
    <property type="project" value="TreeGrafter"/>
</dbReference>
<dbReference type="InterPro" id="IPR000783">
    <property type="entry name" value="RNA_pol_subH/Rpb5_C"/>
</dbReference>
<reference evidence="7 9" key="2">
    <citation type="submission" date="2016-10" db="EMBL/GenBank/DDBJ databases">
        <authorList>
            <person name="de Groot N.N."/>
        </authorList>
    </citation>
    <scope>NUCLEOTIDE SEQUENCE [LARGE SCALE GENOMIC DNA]</scope>
    <source>
        <strain evidence="7 9">Z-7982</strain>
    </source>
</reference>
<dbReference type="EMBL" id="CP017921">
    <property type="protein sequence ID" value="APH38156.1"/>
    <property type="molecule type" value="Genomic_DNA"/>
</dbReference>
<dbReference type="OrthoDB" id="30537at2157"/>
<keyword evidence="3 6" id="KW-0548">Nucleotidyltransferase</keyword>
<evidence type="ECO:0000259" key="4">
    <source>
        <dbReference type="Pfam" id="PF01191"/>
    </source>
</evidence>
<proteinExistence type="inferred from homology"/>
<dbReference type="NCBIfam" id="NF007129">
    <property type="entry name" value="PRK09570.1"/>
    <property type="match status" value="1"/>
</dbReference>
<sequence>MSKFSLLDHEFIPRHEIIDEDEIKSVLKEYNIGREQLPKIKIEDPVIKEIGAEVGDVVKITRKSQTAGEAPYYRYVIE</sequence>
<comment type="catalytic activity">
    <reaction evidence="3">
        <text>RNA(n) + a ribonucleoside 5'-triphosphate = RNA(n+1) + diphosphate</text>
        <dbReference type="Rhea" id="RHEA:21248"/>
        <dbReference type="Rhea" id="RHEA-COMP:14527"/>
        <dbReference type="Rhea" id="RHEA-COMP:17342"/>
        <dbReference type="ChEBI" id="CHEBI:33019"/>
        <dbReference type="ChEBI" id="CHEBI:61557"/>
        <dbReference type="ChEBI" id="CHEBI:140395"/>
        <dbReference type="EC" id="2.7.7.6"/>
    </reaction>
</comment>
<comment type="subcellular location">
    <subcellularLocation>
        <location evidence="3">Cytoplasm</location>
    </subcellularLocation>
</comment>
<comment type="subunit">
    <text evidence="3">Part of the RNA polymerase complex.</text>
</comment>
<name>A0A1L3PZV6_9EURY</name>
<reference evidence="5 8" key="1">
    <citation type="submission" date="2016-10" db="EMBL/GenBank/DDBJ databases">
        <title>Methanohalophilus halophilus.</title>
        <authorList>
            <person name="L'haridon S."/>
        </authorList>
    </citation>
    <scope>NUCLEOTIDE SEQUENCE [LARGE SCALE GENOMIC DNA]</scope>
    <source>
        <strain evidence="5 8">Z-7982</strain>
    </source>
</reference>
<dbReference type="EMBL" id="RJJG01000001">
    <property type="protein sequence ID" value="RNI10976.1"/>
    <property type="molecule type" value="Genomic_DNA"/>
</dbReference>
<dbReference type="KEGG" id="mhaz:BHR79_00775"/>
<comment type="similarity">
    <text evidence="3">Belongs to the archaeal Rpo5/eukaryotic RPB5 RNA polymerase subunit family.</text>
</comment>
<dbReference type="AlphaFoldDB" id="A0A1L3PZV6"/>
<evidence type="ECO:0000313" key="5">
    <source>
        <dbReference type="EMBL" id="APH38156.1"/>
    </source>
</evidence>
<evidence type="ECO:0000313" key="10">
    <source>
        <dbReference type="Proteomes" id="UP000267921"/>
    </source>
</evidence>
<dbReference type="RefSeq" id="WP_072359276.1">
    <property type="nucleotide sequence ID" value="NZ_CP017921.1"/>
</dbReference>
<dbReference type="SUPFAM" id="SSF55287">
    <property type="entry name" value="RPB5-like RNA polymerase subunit"/>
    <property type="match status" value="1"/>
</dbReference>
<evidence type="ECO:0000313" key="8">
    <source>
        <dbReference type="Proteomes" id="UP000186879"/>
    </source>
</evidence>
<dbReference type="EMBL" id="FNMU01000005">
    <property type="protein sequence ID" value="SDW80655.1"/>
    <property type="molecule type" value="Genomic_DNA"/>
</dbReference>
<dbReference type="Proteomes" id="UP000186879">
    <property type="component" value="Chromosome"/>
</dbReference>
<keyword evidence="8" id="KW-1185">Reference proteome</keyword>
<dbReference type="STRING" id="2177.BHR79_00775"/>
<keyword evidence="1 3" id="KW-0240">DNA-directed RNA polymerase</keyword>
<evidence type="ECO:0000256" key="2">
    <source>
        <dbReference type="ARBA" id="ARBA00023163"/>
    </source>
</evidence>
<dbReference type="Proteomes" id="UP000267921">
    <property type="component" value="Unassembled WGS sequence"/>
</dbReference>
<reference evidence="6 10" key="3">
    <citation type="submission" date="2018-10" db="EMBL/GenBank/DDBJ databases">
        <title>Cultivation of a novel Methanohalophilus strain from Kebrit Deep of the Red Sea and a genomic comparison of members of the genus Methanohalophilus.</title>
        <authorList>
            <person name="Guan Y."/>
            <person name="Ngugi D.K."/>
            <person name="Stingl U."/>
        </authorList>
    </citation>
    <scope>NUCLEOTIDE SEQUENCE [LARGE SCALE GENOMIC DNA]</scope>
    <source>
        <strain evidence="6 10">DSM 3094</strain>
    </source>
</reference>
<dbReference type="GO" id="GO:0042797">
    <property type="term" value="P:tRNA transcription by RNA polymerase III"/>
    <property type="evidence" value="ECO:0007669"/>
    <property type="project" value="TreeGrafter"/>
</dbReference>
<dbReference type="Pfam" id="PF01191">
    <property type="entry name" value="RNA_pol_Rpb5_C"/>
    <property type="match status" value="1"/>
</dbReference>
<protein>
    <recommendedName>
        <fullName evidence="3">DNA-directed RNA polymerase subunit Rpo5</fullName>
        <ecNumber evidence="3">2.7.7.6</ecNumber>
    </recommendedName>
    <alternativeName>
        <fullName evidence="3">DNA-directed RNA polymerase subunit H</fullName>
    </alternativeName>
</protein>
<evidence type="ECO:0000256" key="1">
    <source>
        <dbReference type="ARBA" id="ARBA00022478"/>
    </source>
</evidence>
<dbReference type="GeneID" id="30582244"/>
<dbReference type="Proteomes" id="UP000198669">
    <property type="component" value="Unassembled WGS sequence"/>
</dbReference>
<dbReference type="GO" id="GO:0000428">
    <property type="term" value="C:DNA-directed RNA polymerase complex"/>
    <property type="evidence" value="ECO:0007669"/>
    <property type="project" value="UniProtKB-KW"/>
</dbReference>
<dbReference type="PANTHER" id="PTHR10535">
    <property type="entry name" value="DNA-DIRECTED RNA POLYMERASES I, II, AND III SUBUNIT RPABC1"/>
    <property type="match status" value="1"/>
</dbReference>
<keyword evidence="3 6" id="KW-0808">Transferase</keyword>
<dbReference type="GO" id="GO:0006362">
    <property type="term" value="P:transcription elongation by RNA polymerase I"/>
    <property type="evidence" value="ECO:0007669"/>
    <property type="project" value="TreeGrafter"/>
</dbReference>
<gene>
    <name evidence="3" type="primary">rpo5</name>
    <name evidence="3" type="synonym">rpoH</name>
    <name evidence="5" type="ORF">BHR79_00775</name>
    <name evidence="6" type="ORF">EFE40_02020</name>
    <name evidence="7" type="ORF">SAMN04515625_1621</name>
</gene>
<keyword evidence="2 3" id="KW-0804">Transcription</keyword>
<dbReference type="HAMAP" id="MF_00025">
    <property type="entry name" value="RNApol_Rpo5_RPB5"/>
    <property type="match status" value="1"/>
</dbReference>
<keyword evidence="3" id="KW-0963">Cytoplasm</keyword>